<feature type="region of interest" description="Disordered" evidence="1">
    <location>
        <begin position="1"/>
        <end position="54"/>
    </location>
</feature>
<protein>
    <submittedName>
        <fullName evidence="2">Uncharacterized protein</fullName>
    </submittedName>
</protein>
<gene>
    <name evidence="2" type="ORF">OTU49_009412</name>
</gene>
<organism evidence="2 3">
    <name type="scientific">Cherax quadricarinatus</name>
    <name type="common">Australian red claw crayfish</name>
    <dbReference type="NCBI Taxonomy" id="27406"/>
    <lineage>
        <taxon>Eukaryota</taxon>
        <taxon>Metazoa</taxon>
        <taxon>Ecdysozoa</taxon>
        <taxon>Arthropoda</taxon>
        <taxon>Crustacea</taxon>
        <taxon>Multicrustacea</taxon>
        <taxon>Malacostraca</taxon>
        <taxon>Eumalacostraca</taxon>
        <taxon>Eucarida</taxon>
        <taxon>Decapoda</taxon>
        <taxon>Pleocyemata</taxon>
        <taxon>Astacidea</taxon>
        <taxon>Parastacoidea</taxon>
        <taxon>Parastacidae</taxon>
        <taxon>Cherax</taxon>
    </lineage>
</organism>
<reference evidence="2 3" key="1">
    <citation type="journal article" date="2024" name="BMC Genomics">
        <title>Genome assembly of redclaw crayfish (Cherax quadricarinatus) provides insights into its immune adaptation and hypoxia tolerance.</title>
        <authorList>
            <person name="Liu Z."/>
            <person name="Zheng J."/>
            <person name="Li H."/>
            <person name="Fang K."/>
            <person name="Wang S."/>
            <person name="He J."/>
            <person name="Zhou D."/>
            <person name="Weng S."/>
            <person name="Chi M."/>
            <person name="Gu Z."/>
            <person name="He J."/>
            <person name="Li F."/>
            <person name="Wang M."/>
        </authorList>
    </citation>
    <scope>NUCLEOTIDE SEQUENCE [LARGE SCALE GENOMIC DNA]</scope>
    <source>
        <strain evidence="2">ZL_2023a</strain>
    </source>
</reference>
<feature type="region of interest" description="Disordered" evidence="1">
    <location>
        <begin position="576"/>
        <end position="595"/>
    </location>
</feature>
<evidence type="ECO:0000313" key="2">
    <source>
        <dbReference type="EMBL" id="KAK8728125.1"/>
    </source>
</evidence>
<feature type="region of interest" description="Disordered" evidence="1">
    <location>
        <begin position="166"/>
        <end position="292"/>
    </location>
</feature>
<sequence length="640" mass="73125">NDPRLYGGSYQTSVRDQGTSLLGNYVPPSREPGTRLSGGEQVPPSGDYGTSHHGGNYIPSLMDINLGHIGEYMPPPRDQHYSRLSGDYRFRGNAHPDGSLRHYSQRDNANMKLTSNTLNPMLPMCYVGNSERDGNNEVQPRKRKRKAATWGYDNCRGRFFDLSMYDQPEPKLPKHGMKVVGSGDQKNQLSGQTAHRGSAPQQSGKTVTGLKDKTDDSIDDILKNQKNEGPAGAVTAQCDEGDDTDAVSDTKHSEEALHEGSEESKENGEALEDKNDEEVDSTAEVQLSHDVDNVAKTQLARKKKKKKNKKKNQVYDLSTVPLDTVQCHMCKIEHFNSIEAFKRHLETREHKIMQKEYNIKCEAMLIFLKAQAKVAINRKIARMSEEEKEDDEYSYCKKCDCLYKGTFEDHNKLRQHCLMANISRCGACYMWFRTRLEYETHRLTDIHLQKQIVSEQKKMEREPKPEKEPDPPLDEIFSELETMSDFHEAVAKLKVKYSRRDIWSQYLLDVYDPATPLGYNYIYRKSDYYCRLCNTKPIRCIRDTKAHFASREHYDNYLAYLKALEEPQEVIKTDQAENMQEGETEGKEYTESAGAGMSSMDANAEMLEEELMEDNVYASADSAEKVSSDTSDKGVWYCFY</sequence>
<feature type="compositionally biased region" description="Basic and acidic residues" evidence="1">
    <location>
        <begin position="210"/>
        <end position="226"/>
    </location>
</feature>
<dbReference type="GO" id="GO:0005634">
    <property type="term" value="C:nucleus"/>
    <property type="evidence" value="ECO:0007669"/>
    <property type="project" value="TreeGrafter"/>
</dbReference>
<dbReference type="EMBL" id="JARKIK010000073">
    <property type="protein sequence ID" value="KAK8728126.1"/>
    <property type="molecule type" value="Genomic_DNA"/>
</dbReference>
<evidence type="ECO:0000256" key="1">
    <source>
        <dbReference type="SAM" id="MobiDB-lite"/>
    </source>
</evidence>
<feature type="non-terminal residue" evidence="2">
    <location>
        <position position="1"/>
    </location>
</feature>
<accession>A0AAW0WLJ6</accession>
<dbReference type="EMBL" id="JARKIK010000073">
    <property type="protein sequence ID" value="KAK8728127.1"/>
    <property type="molecule type" value="Genomic_DNA"/>
</dbReference>
<keyword evidence="3" id="KW-1185">Reference proteome</keyword>
<dbReference type="InterPro" id="IPR026811">
    <property type="entry name" value="CIZ1"/>
</dbReference>
<evidence type="ECO:0000313" key="3">
    <source>
        <dbReference type="Proteomes" id="UP001445076"/>
    </source>
</evidence>
<dbReference type="Proteomes" id="UP001445076">
    <property type="component" value="Unassembled WGS sequence"/>
</dbReference>
<comment type="caution">
    <text evidence="2">The sequence shown here is derived from an EMBL/GenBank/DDBJ whole genome shotgun (WGS) entry which is preliminary data.</text>
</comment>
<dbReference type="PANTHER" id="PTHR15491">
    <property type="match status" value="1"/>
</dbReference>
<feature type="compositionally biased region" description="Polar residues" evidence="1">
    <location>
        <begin position="184"/>
        <end position="206"/>
    </location>
</feature>
<dbReference type="PANTHER" id="PTHR15491:SF9">
    <property type="entry name" value="CIP1-INTERACTING ZINC FINGER PROTEIN"/>
    <property type="match status" value="1"/>
</dbReference>
<proteinExistence type="predicted"/>
<dbReference type="AlphaFoldDB" id="A0AAW0WLJ6"/>
<reference evidence="2" key="2">
    <citation type="submission" date="2024-01" db="EMBL/GenBank/DDBJ databases">
        <authorList>
            <person name="He J."/>
            <person name="Wang M."/>
            <person name="Zheng J."/>
            <person name="Liu Z."/>
        </authorList>
    </citation>
    <scope>NUCLEOTIDE SEQUENCE</scope>
    <source>
        <strain evidence="2">ZL_2023a</strain>
        <tissue evidence="2">Muscle</tissue>
    </source>
</reference>
<feature type="compositionally biased region" description="Polar residues" evidence="1">
    <location>
        <begin position="9"/>
        <end position="22"/>
    </location>
</feature>
<dbReference type="EMBL" id="JARKIK010000073">
    <property type="protein sequence ID" value="KAK8728125.1"/>
    <property type="molecule type" value="Genomic_DNA"/>
</dbReference>
<feature type="compositionally biased region" description="Basic and acidic residues" evidence="1">
    <location>
        <begin position="248"/>
        <end position="273"/>
    </location>
</feature>
<name>A0AAW0WLJ6_CHEQU</name>